<feature type="non-terminal residue" evidence="4">
    <location>
        <position position="420"/>
    </location>
</feature>
<reference evidence="4" key="1">
    <citation type="submission" date="2015-07" db="EMBL/GenBank/DDBJ databases">
        <title>Transcriptome Assembly of Anthurium amnicola.</title>
        <authorList>
            <person name="Suzuki J."/>
        </authorList>
    </citation>
    <scope>NUCLEOTIDE SEQUENCE</scope>
</reference>
<gene>
    <name evidence="4" type="primary">SCL32_5</name>
    <name evidence="4" type="ORF">g.82155</name>
</gene>
<comment type="similarity">
    <text evidence="3">Belongs to the GRAS family.</text>
</comment>
<dbReference type="PANTHER" id="PTHR31636">
    <property type="entry name" value="OSJNBA0084A10.13 PROTEIN-RELATED"/>
    <property type="match status" value="1"/>
</dbReference>
<protein>
    <submittedName>
        <fullName evidence="4">Scarecrow-like protein 32</fullName>
    </submittedName>
</protein>
<evidence type="ECO:0000256" key="2">
    <source>
        <dbReference type="ARBA" id="ARBA00023163"/>
    </source>
</evidence>
<evidence type="ECO:0000256" key="1">
    <source>
        <dbReference type="ARBA" id="ARBA00023015"/>
    </source>
</evidence>
<accession>A0A1D1ZC06</accession>
<name>A0A1D1ZC06_9ARAE</name>
<keyword evidence="1" id="KW-0805">Transcription regulation</keyword>
<proteinExistence type="inferred from homology"/>
<comment type="caution">
    <text evidence="3">Lacks conserved residue(s) required for the propagation of feature annotation.</text>
</comment>
<organism evidence="4">
    <name type="scientific">Anthurium amnicola</name>
    <dbReference type="NCBI Taxonomy" id="1678845"/>
    <lineage>
        <taxon>Eukaryota</taxon>
        <taxon>Viridiplantae</taxon>
        <taxon>Streptophyta</taxon>
        <taxon>Embryophyta</taxon>
        <taxon>Tracheophyta</taxon>
        <taxon>Spermatophyta</taxon>
        <taxon>Magnoliopsida</taxon>
        <taxon>Liliopsida</taxon>
        <taxon>Araceae</taxon>
        <taxon>Pothoideae</taxon>
        <taxon>Potheae</taxon>
        <taxon>Anthurium</taxon>
    </lineage>
</organism>
<dbReference type="Pfam" id="PF03514">
    <property type="entry name" value="GRAS"/>
    <property type="match status" value="1"/>
</dbReference>
<evidence type="ECO:0000313" key="4">
    <source>
        <dbReference type="EMBL" id="JAT64412.1"/>
    </source>
</evidence>
<evidence type="ECO:0000256" key="3">
    <source>
        <dbReference type="PROSITE-ProRule" id="PRU01191"/>
    </source>
</evidence>
<keyword evidence="2" id="KW-0804">Transcription</keyword>
<dbReference type="InterPro" id="IPR005202">
    <property type="entry name" value="TF_GRAS"/>
</dbReference>
<dbReference type="PROSITE" id="PS50985">
    <property type="entry name" value="GRAS"/>
    <property type="match status" value="1"/>
</dbReference>
<dbReference type="AlphaFoldDB" id="A0A1D1ZC06"/>
<sequence>MIVPYLIYYFGYLWYPLSFSHSHLKRGRCSLVTSLSLSVCHKLRHTELMQYTEASLQLPPLHQNNNGIGLSLDLGEAKNSTSVYRSGSSGGWPGFPTSSSRSSLGGGFNTSAGCMEQLLVHCANAIECNDATLAQQLLWVLHNIAPPDGDPNQRLTAAFLRALLARASRTGSCQAALPAVKAPPTPTHRFTSPLALAAFVDLTPWHRFGYTAANAAILEAVEGFPAVHLVDLSTTHCMQIPTLIDALAARPEGPPFLKLTVVAAAGRPSSSPSPPPRLDVPYDELGRRLVAFARSKSVEMEFRVVPSDPSDGFASLVQHLQCLRVQQQQLDVGGEALVVNCQMLLHYVPEETTSSAAMNGVAVAPRTALLEGLRGLNPVVVTVVEEDVELTDGELVGRLRAAFNYLWIPYDAAEATMQRG</sequence>
<dbReference type="EMBL" id="GDJX01003524">
    <property type="protein sequence ID" value="JAT64412.1"/>
    <property type="molecule type" value="Transcribed_RNA"/>
</dbReference>
<feature type="region of interest" description="VHIID" evidence="3">
    <location>
        <begin position="196"/>
        <end position="261"/>
    </location>
</feature>